<feature type="compositionally biased region" description="Basic and acidic residues" evidence="1">
    <location>
        <begin position="626"/>
        <end position="639"/>
    </location>
</feature>
<dbReference type="Proteomes" id="UP001286174">
    <property type="component" value="Unassembled WGS sequence"/>
</dbReference>
<feature type="compositionally biased region" description="Basic and acidic residues" evidence="1">
    <location>
        <begin position="1"/>
        <end position="11"/>
    </location>
</feature>
<dbReference type="AlphaFoldDB" id="A0AB35U4U0"/>
<protein>
    <submittedName>
        <fullName evidence="2">Uncharacterized protein</fullName>
    </submittedName>
</protein>
<comment type="caution">
    <text evidence="2">The sequence shown here is derived from an EMBL/GenBank/DDBJ whole genome shotgun (WGS) entry which is preliminary data.</text>
</comment>
<proteinExistence type="predicted"/>
<dbReference type="RefSeq" id="WP_370596668.1">
    <property type="nucleotide sequence ID" value="NZ_JALBUR010000046.1"/>
</dbReference>
<reference evidence="2 3" key="1">
    <citation type="submission" date="2022-03" db="EMBL/GenBank/DDBJ databases">
        <title>Novel taxa within the pig intestine.</title>
        <authorList>
            <person name="Wylensek D."/>
            <person name="Bishof K."/>
            <person name="Afrizal A."/>
            <person name="Clavel T."/>
        </authorList>
    </citation>
    <scope>NUCLEOTIDE SEQUENCE [LARGE SCALE GENOMIC DNA]</scope>
    <source>
        <strain evidence="2 3">CLA-KB-P133</strain>
    </source>
</reference>
<evidence type="ECO:0000256" key="1">
    <source>
        <dbReference type="SAM" id="MobiDB-lite"/>
    </source>
</evidence>
<dbReference type="EMBL" id="JALBUR010000046">
    <property type="protein sequence ID" value="MDX8420545.1"/>
    <property type="molecule type" value="Genomic_DNA"/>
</dbReference>
<evidence type="ECO:0000313" key="2">
    <source>
        <dbReference type="EMBL" id="MDX8420545.1"/>
    </source>
</evidence>
<feature type="region of interest" description="Disordered" evidence="1">
    <location>
        <begin position="607"/>
        <end position="639"/>
    </location>
</feature>
<sequence>MNDEHKTHNAHELSQMDNADQVNARENKNGAAATTTATPDDEHLDNIMFSENVDKDSASYRLYHMSLQEWEGMSTDQKKLLLESLTDQEKTDIRKFSKFEVTDLASMPLEKAKAAYFTSVSQGSFTRLTNKMADPNGVAKIAADTISRSFVALADFEPLREAAEPTGEELKMLREQLAALSKQFQKVLKELTAPETIRRMAAEQAFEAEARELQPYIEKELKKPEYNGRDFLSIMGDYAPLEPAEAAEDPSTELGRVIAAARKMAARDEDLKRSTALAALLEKGSNLPVLHGMATDQFSYLSDKDMLPMTTADMMHEVTRYQRKDGKWIFRIGNSRNARQQAVNADKILKVSQALYTAQSGKERGQNKAIEIPLDWYMQQVYPSTVKQDNADKAKEKNRLKNARKFARASINDDLETLFNSSVSWTECRNGSKTKDYHDYRIIDGKGIENGLIKVHITDALAQYFNSCPLTYFPIALLSISSRNPNAYRIGNLFAQHAYMVTNIVYQTADHLKVETVLQNTDLPSYEELKTAGKEDISRKWEERIKDPLEESLEILRRQEVIDDWYYCKVKGEPLTDEEATFTSYEQYRDAQICYVMHNPVDNAEAVMKKKEQISTARKKKRRKEAAKAKKKEENAGQK</sequence>
<keyword evidence="3" id="KW-1185">Reference proteome</keyword>
<gene>
    <name evidence="2" type="ORF">MOZ60_10660</name>
</gene>
<organism evidence="2 3">
    <name type="scientific">Grylomicrobium aquisgranensis</name>
    <dbReference type="NCBI Taxonomy" id="2926318"/>
    <lineage>
        <taxon>Bacteria</taxon>
        <taxon>Bacillati</taxon>
        <taxon>Bacillota</taxon>
        <taxon>Erysipelotrichia</taxon>
        <taxon>Erysipelotrichales</taxon>
        <taxon>Erysipelotrichaceae</taxon>
        <taxon>Grylomicrobium</taxon>
    </lineage>
</organism>
<name>A0AB35U4U0_9FIRM</name>
<feature type="region of interest" description="Disordered" evidence="1">
    <location>
        <begin position="1"/>
        <end position="44"/>
    </location>
</feature>
<evidence type="ECO:0000313" key="3">
    <source>
        <dbReference type="Proteomes" id="UP001286174"/>
    </source>
</evidence>
<accession>A0AB35U4U0</accession>